<evidence type="ECO:0000313" key="1">
    <source>
        <dbReference type="EMBL" id="MBB3969671.1"/>
    </source>
</evidence>
<dbReference type="PANTHER" id="PTHR12993">
    <property type="entry name" value="N-ACETYLGLUCOSAMINYL-PHOSPHATIDYLINOSITOL DE-N-ACETYLASE-RELATED"/>
    <property type="match status" value="1"/>
</dbReference>
<dbReference type="GO" id="GO:0016811">
    <property type="term" value="F:hydrolase activity, acting on carbon-nitrogen (but not peptide) bonds, in linear amides"/>
    <property type="evidence" value="ECO:0007669"/>
    <property type="project" value="TreeGrafter"/>
</dbReference>
<name>A0A4Y8AAV7_9SPHI</name>
<organism evidence="2 3">
    <name type="scientific">Mucilaginibacter phyllosphaerae</name>
    <dbReference type="NCBI Taxonomy" id="1812349"/>
    <lineage>
        <taxon>Bacteria</taxon>
        <taxon>Pseudomonadati</taxon>
        <taxon>Bacteroidota</taxon>
        <taxon>Sphingobacteriia</taxon>
        <taxon>Sphingobacteriales</taxon>
        <taxon>Sphingobacteriaceae</taxon>
        <taxon>Mucilaginibacter</taxon>
    </lineage>
</organism>
<dbReference type="Proteomes" id="UP000297248">
    <property type="component" value="Unassembled WGS sequence"/>
</dbReference>
<dbReference type="Gene3D" id="3.40.50.10320">
    <property type="entry name" value="LmbE-like"/>
    <property type="match status" value="1"/>
</dbReference>
<keyword evidence="4" id="KW-1185">Reference proteome</keyword>
<dbReference type="InterPro" id="IPR003737">
    <property type="entry name" value="GlcNAc_PI_deacetylase-related"/>
</dbReference>
<accession>A0A4Y8AAV7</accession>
<dbReference type="EMBL" id="JACIEG010000004">
    <property type="protein sequence ID" value="MBB3969671.1"/>
    <property type="molecule type" value="Genomic_DNA"/>
</dbReference>
<dbReference type="Pfam" id="PF02585">
    <property type="entry name" value="PIG-L"/>
    <property type="match status" value="1"/>
</dbReference>
<dbReference type="EMBL" id="SNQG01000005">
    <property type="protein sequence ID" value="TEW65055.1"/>
    <property type="molecule type" value="Genomic_DNA"/>
</dbReference>
<comment type="caution">
    <text evidence="2">The sequence shown here is derived from an EMBL/GenBank/DDBJ whole genome shotgun (WGS) entry which is preliminary data.</text>
</comment>
<evidence type="ECO:0000313" key="3">
    <source>
        <dbReference type="Proteomes" id="UP000297248"/>
    </source>
</evidence>
<gene>
    <name evidence="2" type="ORF">E2R65_14155</name>
    <name evidence="1" type="ORF">GGR35_002284</name>
</gene>
<dbReference type="Proteomes" id="UP000583101">
    <property type="component" value="Unassembled WGS sequence"/>
</dbReference>
<evidence type="ECO:0000313" key="2">
    <source>
        <dbReference type="EMBL" id="TEW65055.1"/>
    </source>
</evidence>
<reference evidence="2 3" key="1">
    <citation type="journal article" date="2016" name="Int. J. Syst. Evol. Microbiol.">
        <title>Proposal of Mucilaginibacter phyllosphaerae sp. nov. isolated from the phyllosphere of Galium album.</title>
        <authorList>
            <person name="Aydogan E.L."/>
            <person name="Busse H.J."/>
            <person name="Moser G."/>
            <person name="Muller C."/>
            <person name="Kampfer P."/>
            <person name="Glaeser S.P."/>
        </authorList>
    </citation>
    <scope>NUCLEOTIDE SEQUENCE [LARGE SCALE GENOMIC DNA]</scope>
    <source>
        <strain evidence="2 3">PP-F2FG21</strain>
    </source>
</reference>
<dbReference type="AlphaFoldDB" id="A0A4Y8AAV7"/>
<dbReference type="OrthoDB" id="9790023at2"/>
<evidence type="ECO:0000313" key="4">
    <source>
        <dbReference type="Proteomes" id="UP000583101"/>
    </source>
</evidence>
<dbReference type="PANTHER" id="PTHR12993:SF11">
    <property type="entry name" value="N-ACETYLGLUCOSAMINYL-PHOSPHATIDYLINOSITOL DE-N-ACETYLASE"/>
    <property type="match status" value="1"/>
</dbReference>
<dbReference type="InterPro" id="IPR024078">
    <property type="entry name" value="LmbE-like_dom_sf"/>
</dbReference>
<sequence length="216" mass="24365">MEIGSKKILAIIAHPDDETIGCGGFLSRAAMQNAQCKVLLPIRRGDPRGIRHWDTLKEQLRSACRILGAEAVITEDMVSDITAEVHVHEIYGIINSYVQWADIILTHWHGDSHQAHRAVSRAVELATRPFRIQKTVLFFEIATSTDQAFTYTFSPNCFISLNIDDVNKKVSAMSRYNTETEFGRTPGNLETLMRLRGAQTGQDFAEAYMIARHFIK</sequence>
<dbReference type="SUPFAM" id="SSF102588">
    <property type="entry name" value="LmbE-like"/>
    <property type="match status" value="1"/>
</dbReference>
<dbReference type="RefSeq" id="WP_134337130.1">
    <property type="nucleotide sequence ID" value="NZ_BMCZ01000005.1"/>
</dbReference>
<reference evidence="1 4" key="3">
    <citation type="submission" date="2020-08" db="EMBL/GenBank/DDBJ databases">
        <title>Genomic Encyclopedia of Type Strains, Phase IV (KMG-IV): sequencing the most valuable type-strain genomes for metagenomic binning, comparative biology and taxonomic classification.</title>
        <authorList>
            <person name="Goeker M."/>
        </authorList>
    </citation>
    <scope>NUCLEOTIDE SEQUENCE [LARGE SCALE GENOMIC DNA]</scope>
    <source>
        <strain evidence="1 4">DSM 100995</strain>
    </source>
</reference>
<protein>
    <submittedName>
        <fullName evidence="1">LmbE family N-acetylglucosaminyl deacetylase</fullName>
    </submittedName>
</protein>
<reference evidence="2" key="2">
    <citation type="submission" date="2019-03" db="EMBL/GenBank/DDBJ databases">
        <authorList>
            <person name="Yan Y.-Q."/>
            <person name="Du Z.-J."/>
        </authorList>
    </citation>
    <scope>NUCLEOTIDE SEQUENCE</scope>
    <source>
        <strain evidence="2">PP-F2FG21</strain>
    </source>
</reference>
<proteinExistence type="predicted"/>